<organism evidence="1 2">
    <name type="scientific">Nostoc punctiforme NIES-2108</name>
    <dbReference type="NCBI Taxonomy" id="1356359"/>
    <lineage>
        <taxon>Bacteria</taxon>
        <taxon>Bacillati</taxon>
        <taxon>Cyanobacteriota</taxon>
        <taxon>Cyanophyceae</taxon>
        <taxon>Nostocales</taxon>
        <taxon>Nostocaceae</taxon>
        <taxon>Nostoc</taxon>
    </lineage>
</organism>
<name>A0A367R6P4_NOSPU</name>
<accession>A0A367R6P4</accession>
<evidence type="ECO:0000313" key="1">
    <source>
        <dbReference type="EMBL" id="RCJ32148.1"/>
    </source>
</evidence>
<dbReference type="InterPro" id="IPR027417">
    <property type="entry name" value="P-loop_NTPase"/>
</dbReference>
<dbReference type="SUPFAM" id="SSF52540">
    <property type="entry name" value="P-loop containing nucleoside triphosphate hydrolases"/>
    <property type="match status" value="1"/>
</dbReference>
<reference evidence="1 2" key="1">
    <citation type="submission" date="2016-04" db="EMBL/GenBank/DDBJ databases">
        <authorList>
            <person name="Evans L.H."/>
            <person name="Alamgir A."/>
            <person name="Owens N."/>
            <person name="Weber N.D."/>
            <person name="Virtaneva K."/>
            <person name="Barbian K."/>
            <person name="Babar A."/>
            <person name="Rosenke K."/>
        </authorList>
    </citation>
    <scope>NUCLEOTIDE SEQUENCE [LARGE SCALE GENOMIC DNA]</scope>
    <source>
        <strain evidence="1">NIES-2108</strain>
    </source>
</reference>
<proteinExistence type="predicted"/>
<dbReference type="Pfam" id="PF14516">
    <property type="entry name" value="AAA_35"/>
    <property type="match status" value="1"/>
</dbReference>
<sequence length="392" mass="46290">MGIDWTMRYQVGGSLKYDDSTYIVRQADEQLYTGLKTGDFCYVFDSHQTGKSSLLHRTIHRLEKENHVCVYLSLALLGTNQIIPIQWYKGIIFSLFHKLNLTKRVNFESWWEQQSELEPVQRLYQFIEQVFLKEIKNNRIFIFIDNISSLLSLNFPVDDFFIWIRYCYEQQAHNPSFQCLGFALFGVASPSNLIADRHRTPFNIGQAIKLCDFQLHEAMPLLEGLEEVFSQPQVILQHIIHWTRGQPFLTQKLCQLVVQVVLESYKETITIPKGAEGYWVEQLVRSRIIQHWEFQDEPEHLRTIRNRLLFDEHKAGKLLNIYQRVLQVEELRNRNAIDNLIPADNSEEQTELLLSGLVENYNGYLRVKNSIYRNVFTPQWVSRQLENLPFSW</sequence>
<dbReference type="Proteomes" id="UP000252085">
    <property type="component" value="Unassembled WGS sequence"/>
</dbReference>
<comment type="caution">
    <text evidence="1">The sequence shown here is derived from an EMBL/GenBank/DDBJ whole genome shotgun (WGS) entry which is preliminary data.</text>
</comment>
<evidence type="ECO:0000313" key="2">
    <source>
        <dbReference type="Proteomes" id="UP000252085"/>
    </source>
</evidence>
<gene>
    <name evidence="1" type="ORF">A6769_28745</name>
</gene>
<dbReference type="Gene3D" id="3.40.50.300">
    <property type="entry name" value="P-loop containing nucleotide triphosphate hydrolases"/>
    <property type="match status" value="1"/>
</dbReference>
<dbReference type="EMBL" id="LXQE01000168">
    <property type="protein sequence ID" value="RCJ32148.1"/>
    <property type="molecule type" value="Genomic_DNA"/>
</dbReference>
<protein>
    <recommendedName>
        <fullName evidence="3">Serine/threonine protein kinase</fullName>
    </recommendedName>
</protein>
<dbReference type="AlphaFoldDB" id="A0A367R6P4"/>
<evidence type="ECO:0008006" key="3">
    <source>
        <dbReference type="Google" id="ProtNLM"/>
    </source>
</evidence>